<organism evidence="12 13">
    <name type="scientific">Planosporangium flavigriseum</name>
    <dbReference type="NCBI Taxonomy" id="373681"/>
    <lineage>
        <taxon>Bacteria</taxon>
        <taxon>Bacillati</taxon>
        <taxon>Actinomycetota</taxon>
        <taxon>Actinomycetes</taxon>
        <taxon>Micromonosporales</taxon>
        <taxon>Micromonosporaceae</taxon>
        <taxon>Planosporangium</taxon>
    </lineage>
</organism>
<name>A0A8J3LSZ6_9ACTN</name>
<dbReference type="NCBIfam" id="NF010496">
    <property type="entry name" value="PRK13915.1"/>
    <property type="match status" value="1"/>
</dbReference>
<comment type="similarity">
    <text evidence="3">Belongs to the glycosyltransferase 2 family.</text>
</comment>
<evidence type="ECO:0000256" key="4">
    <source>
        <dbReference type="ARBA" id="ARBA00022676"/>
    </source>
</evidence>
<comment type="cofactor">
    <cofactor evidence="2">
        <name>Mg(2+)</name>
        <dbReference type="ChEBI" id="CHEBI:18420"/>
    </cofactor>
</comment>
<reference evidence="12" key="1">
    <citation type="submission" date="2021-01" db="EMBL/GenBank/DDBJ databases">
        <title>Whole genome shotgun sequence of Planosporangium flavigriseum NBRC 105377.</title>
        <authorList>
            <person name="Komaki H."/>
            <person name="Tamura T."/>
        </authorList>
    </citation>
    <scope>NUCLEOTIDE SEQUENCE</scope>
    <source>
        <strain evidence="12">NBRC 105377</strain>
    </source>
</reference>
<comment type="catalytic activity">
    <reaction evidence="9">
        <text>(2R)-3-phosphoglycerate + UDP-alpha-D-glucose = (2R)-2-O-(alpha-D-glucopyranosyl)-3-phospho-glycerate + UDP + H(+)</text>
        <dbReference type="Rhea" id="RHEA:31319"/>
        <dbReference type="ChEBI" id="CHEBI:15378"/>
        <dbReference type="ChEBI" id="CHEBI:58223"/>
        <dbReference type="ChEBI" id="CHEBI:58272"/>
        <dbReference type="ChEBI" id="CHEBI:58885"/>
        <dbReference type="ChEBI" id="CHEBI:62600"/>
        <dbReference type="EC" id="2.4.1.266"/>
    </reaction>
    <physiologicalReaction direction="left-to-right" evidence="9">
        <dbReference type="Rhea" id="RHEA:31320"/>
    </physiologicalReaction>
</comment>
<dbReference type="SUPFAM" id="SSF53448">
    <property type="entry name" value="Nucleotide-diphospho-sugar transferases"/>
    <property type="match status" value="1"/>
</dbReference>
<comment type="cofactor">
    <cofactor evidence="1">
        <name>Mn(2+)</name>
        <dbReference type="ChEBI" id="CHEBI:29035"/>
    </cofactor>
</comment>
<keyword evidence="13" id="KW-1185">Reference proteome</keyword>
<accession>A0A8J3LSZ6</accession>
<dbReference type="Gene3D" id="3.90.550.10">
    <property type="entry name" value="Spore Coat Polysaccharide Biosynthesis Protein SpsA, Chain A"/>
    <property type="match status" value="1"/>
</dbReference>
<dbReference type="PANTHER" id="PTHR48090:SF10">
    <property type="entry name" value="GLUCOSYL-3-PHOSPHOGLYCERATE SYNTHASE"/>
    <property type="match status" value="1"/>
</dbReference>
<dbReference type="InterPro" id="IPR001173">
    <property type="entry name" value="Glyco_trans_2-like"/>
</dbReference>
<dbReference type="Proteomes" id="UP000653674">
    <property type="component" value="Unassembled WGS sequence"/>
</dbReference>
<dbReference type="InterPro" id="IPR050256">
    <property type="entry name" value="Glycosyltransferase_2"/>
</dbReference>
<dbReference type="Pfam" id="PF00535">
    <property type="entry name" value="Glycos_transf_2"/>
    <property type="match status" value="1"/>
</dbReference>
<sequence>MHERALTWFRERSSSWKDWPLDRLLEDKFRQDSRISLVIPARDEADTISDIVAGLRTAFVKDAPLLDELVVIDSDSRDATAAVAERAGATVYRASDITPEHGAYPGKGEALWKSLFVTSGDLLVFVDADLTDWGPHFVTGLLGPLLADPDTLLVRAAYTRLRTENDGSTSPDGGRVTELVARPLLSLYWPELAGVVQPLAGEWAIRRELMESLSIPVGYGVELSTLVDTATRHGLDSIAQVHLGARAHRHRTDRDLAVTAAELLVVADARRASPVGSAELQQFLQDGDWVRANIRPVPTHERPPAATVQGRSA</sequence>
<evidence type="ECO:0000313" key="13">
    <source>
        <dbReference type="Proteomes" id="UP000653674"/>
    </source>
</evidence>
<evidence type="ECO:0000256" key="10">
    <source>
        <dbReference type="ARBA" id="ARBA00048997"/>
    </source>
</evidence>
<gene>
    <name evidence="12" type="ORF">Pfl04_44820</name>
</gene>
<dbReference type="InterPro" id="IPR029044">
    <property type="entry name" value="Nucleotide-diphossugar_trans"/>
</dbReference>
<keyword evidence="5" id="KW-0808">Transferase</keyword>
<comment type="caution">
    <text evidence="12">The sequence shown here is derived from an EMBL/GenBank/DDBJ whole genome shotgun (WGS) entry which is preliminary data.</text>
</comment>
<dbReference type="AlphaFoldDB" id="A0A8J3LSZ6"/>
<dbReference type="PANTHER" id="PTHR48090">
    <property type="entry name" value="UNDECAPRENYL-PHOSPHATE 4-DEOXY-4-FORMAMIDO-L-ARABINOSE TRANSFERASE-RELATED"/>
    <property type="match status" value="1"/>
</dbReference>
<evidence type="ECO:0000256" key="6">
    <source>
        <dbReference type="ARBA" id="ARBA00022842"/>
    </source>
</evidence>
<dbReference type="EC" id="2.4.1.266" evidence="7"/>
<dbReference type="RefSeq" id="WP_168077905.1">
    <property type="nucleotide sequence ID" value="NZ_BAAAQJ010000030.1"/>
</dbReference>
<evidence type="ECO:0000313" key="12">
    <source>
        <dbReference type="EMBL" id="GIG76078.1"/>
    </source>
</evidence>
<evidence type="ECO:0000256" key="5">
    <source>
        <dbReference type="ARBA" id="ARBA00022679"/>
    </source>
</evidence>
<dbReference type="GO" id="GO:0016757">
    <property type="term" value="F:glycosyltransferase activity"/>
    <property type="evidence" value="ECO:0007669"/>
    <property type="project" value="UniProtKB-KW"/>
</dbReference>
<comment type="catalytic activity">
    <reaction evidence="10">
        <text>an NDP-alpha-D-glucose + (2R)-3-phosphoglycerate = (2R)-2-O-(alpha-D-glucopyranosyl)-3-phospho-glycerate + a ribonucleoside 5'-diphosphate + H(+)</text>
        <dbReference type="Rhea" id="RHEA:47244"/>
        <dbReference type="ChEBI" id="CHEBI:15378"/>
        <dbReference type="ChEBI" id="CHEBI:57930"/>
        <dbReference type="ChEBI" id="CHEBI:58272"/>
        <dbReference type="ChEBI" id="CHEBI:62600"/>
        <dbReference type="ChEBI" id="CHEBI:76533"/>
        <dbReference type="EC" id="2.4.1.266"/>
    </reaction>
    <physiologicalReaction direction="left-to-right" evidence="10">
        <dbReference type="Rhea" id="RHEA:47245"/>
    </physiologicalReaction>
</comment>
<feature type="domain" description="Glycosyltransferase 2-like" evidence="11">
    <location>
        <begin position="36"/>
        <end position="155"/>
    </location>
</feature>
<evidence type="ECO:0000256" key="1">
    <source>
        <dbReference type="ARBA" id="ARBA00001936"/>
    </source>
</evidence>
<proteinExistence type="inferred from homology"/>
<evidence type="ECO:0000256" key="7">
    <source>
        <dbReference type="ARBA" id="ARBA00039022"/>
    </source>
</evidence>
<evidence type="ECO:0000259" key="11">
    <source>
        <dbReference type="Pfam" id="PF00535"/>
    </source>
</evidence>
<keyword evidence="6" id="KW-0460">Magnesium</keyword>
<protein>
    <recommendedName>
        <fullName evidence="8">Glucosyl-3-phosphoglycerate synthase</fullName>
        <ecNumber evidence="7">2.4.1.266</ecNumber>
    </recommendedName>
</protein>
<evidence type="ECO:0000256" key="8">
    <source>
        <dbReference type="ARBA" id="ARBA00040894"/>
    </source>
</evidence>
<evidence type="ECO:0000256" key="9">
    <source>
        <dbReference type="ARBA" id="ARBA00048689"/>
    </source>
</evidence>
<evidence type="ECO:0000256" key="2">
    <source>
        <dbReference type="ARBA" id="ARBA00001946"/>
    </source>
</evidence>
<evidence type="ECO:0000256" key="3">
    <source>
        <dbReference type="ARBA" id="ARBA00006739"/>
    </source>
</evidence>
<keyword evidence="4" id="KW-0328">Glycosyltransferase</keyword>
<dbReference type="EMBL" id="BONU01000044">
    <property type="protein sequence ID" value="GIG76078.1"/>
    <property type="molecule type" value="Genomic_DNA"/>
</dbReference>